<reference evidence="6 7" key="1">
    <citation type="journal article" date="2004" name="Science">
        <title>The Ashbya gossypii genome as a tool for mapping the ancient Saccharomyces cerevisiae genome.</title>
        <authorList>
            <person name="Dietrich F.S."/>
            <person name="Voegeli S."/>
            <person name="Brachat S."/>
            <person name="Lerch A."/>
            <person name="Gates K."/>
            <person name="Steiner S."/>
            <person name="Mohr C."/>
            <person name="Pohlmann R."/>
            <person name="Luedi P."/>
            <person name="Choi S."/>
            <person name="Wing R.A."/>
            <person name="Flavier A."/>
            <person name="Gaffney T.D."/>
            <person name="Philippsen P."/>
        </authorList>
    </citation>
    <scope>NUCLEOTIDE SEQUENCE [LARGE SCALE GENOMIC DNA]</scope>
    <source>
        <strain evidence="7">ATCC 10895 / CBS 109.51 / FGSC 9923 / NRRL Y-1056</strain>
    </source>
</reference>
<keyword evidence="7" id="KW-1185">Reference proteome</keyword>
<evidence type="ECO:0000256" key="1">
    <source>
        <dbReference type="ARBA" id="ARBA00009156"/>
    </source>
</evidence>
<keyword evidence="3" id="KW-0418">Kinase</keyword>
<proteinExistence type="inferred from homology"/>
<dbReference type="Gene3D" id="1.20.58.2240">
    <property type="match status" value="1"/>
</dbReference>
<dbReference type="RefSeq" id="NP_986757.2">
    <property type="nucleotide sequence ID" value="NM_211819.2"/>
</dbReference>
<dbReference type="PANTHER" id="PTHR43435:SF4">
    <property type="entry name" value="FGGY CARBOHYDRATE KINASE DOMAIN-CONTAINING PROTEIN"/>
    <property type="match status" value="1"/>
</dbReference>
<dbReference type="KEGG" id="ago:AGOS_AGR092W"/>
<dbReference type="InterPro" id="IPR018484">
    <property type="entry name" value="FGGY_N"/>
</dbReference>
<dbReference type="InParanoid" id="Q74ZV7"/>
<name>Q74ZV7_EREGS</name>
<evidence type="ECO:0000256" key="3">
    <source>
        <dbReference type="ARBA" id="ARBA00022777"/>
    </source>
</evidence>
<organism evidence="6 7">
    <name type="scientific">Eremothecium gossypii (strain ATCC 10895 / CBS 109.51 / FGSC 9923 / NRRL Y-1056)</name>
    <name type="common">Yeast</name>
    <name type="synonym">Ashbya gossypii</name>
    <dbReference type="NCBI Taxonomy" id="284811"/>
    <lineage>
        <taxon>Eukaryota</taxon>
        <taxon>Fungi</taxon>
        <taxon>Dikarya</taxon>
        <taxon>Ascomycota</taxon>
        <taxon>Saccharomycotina</taxon>
        <taxon>Saccharomycetes</taxon>
        <taxon>Saccharomycetales</taxon>
        <taxon>Saccharomycetaceae</taxon>
        <taxon>Eremothecium</taxon>
    </lineage>
</organism>
<dbReference type="InterPro" id="IPR018485">
    <property type="entry name" value="FGGY_C"/>
</dbReference>
<dbReference type="HOGENOM" id="CLU_009281_10_1_1"/>
<dbReference type="OMA" id="HKAMWHE"/>
<evidence type="ECO:0000259" key="4">
    <source>
        <dbReference type="Pfam" id="PF00370"/>
    </source>
</evidence>
<dbReference type="PANTHER" id="PTHR43435">
    <property type="entry name" value="RIBULOKINASE"/>
    <property type="match status" value="1"/>
</dbReference>
<accession>Q74ZV7</accession>
<feature type="domain" description="Carbohydrate kinase FGGY N-terminal" evidence="4">
    <location>
        <begin position="9"/>
        <end position="280"/>
    </location>
</feature>
<dbReference type="Proteomes" id="UP000000591">
    <property type="component" value="Chromosome VII"/>
</dbReference>
<dbReference type="STRING" id="284811.Q74ZV7"/>
<feature type="domain" description="Carbohydrate kinase FGGY C-terminal" evidence="5">
    <location>
        <begin position="302"/>
        <end position="513"/>
    </location>
</feature>
<dbReference type="CDD" id="cd07782">
    <property type="entry name" value="ASKHA_NBD_FGGY_D-RBK"/>
    <property type="match status" value="1"/>
</dbReference>
<comment type="similarity">
    <text evidence="1">Belongs to the FGGY kinase family.</text>
</comment>
<dbReference type="Gene3D" id="3.30.420.40">
    <property type="match status" value="1"/>
</dbReference>
<dbReference type="FunCoup" id="Q74ZV7">
    <property type="interactions" value="302"/>
</dbReference>
<dbReference type="GO" id="GO:0019321">
    <property type="term" value="P:pentose metabolic process"/>
    <property type="evidence" value="ECO:0000318"/>
    <property type="project" value="GO_Central"/>
</dbReference>
<dbReference type="InterPro" id="IPR043129">
    <property type="entry name" value="ATPase_NBD"/>
</dbReference>
<dbReference type="EMBL" id="AE016820">
    <property type="protein sequence ID" value="AAS54581.2"/>
    <property type="molecule type" value="Genomic_DNA"/>
</dbReference>
<gene>
    <name evidence="6" type="ORF">AGOS_AGR092W</name>
</gene>
<dbReference type="SUPFAM" id="SSF53067">
    <property type="entry name" value="Actin-like ATPase domain"/>
    <property type="match status" value="2"/>
</dbReference>
<dbReference type="OrthoDB" id="203824at2759"/>
<reference evidence="7" key="2">
    <citation type="journal article" date="2013" name="G3 (Bethesda)">
        <title>Genomes of Ashbya fungi isolated from insects reveal four mating-type loci, numerous translocations, lack of transposons, and distinct gene duplications.</title>
        <authorList>
            <person name="Dietrich F.S."/>
            <person name="Voegeli S."/>
            <person name="Kuo S."/>
            <person name="Philippsen P."/>
        </authorList>
    </citation>
    <scope>GENOME REANNOTATION</scope>
    <source>
        <strain evidence="7">ATCC 10895 / CBS 109.51 / FGSC 9923 / NRRL Y-1056</strain>
    </source>
</reference>
<dbReference type="eggNOG" id="KOG2517">
    <property type="taxonomic scope" value="Eukaryota"/>
</dbReference>
<evidence type="ECO:0000256" key="2">
    <source>
        <dbReference type="ARBA" id="ARBA00022679"/>
    </source>
</evidence>
<dbReference type="InterPro" id="IPR006003">
    <property type="entry name" value="FGGY_RbtK-like"/>
</dbReference>
<evidence type="ECO:0000313" key="7">
    <source>
        <dbReference type="Proteomes" id="UP000000591"/>
    </source>
</evidence>
<dbReference type="AlphaFoldDB" id="Q74ZV7"/>
<dbReference type="Pfam" id="PF00370">
    <property type="entry name" value="FGGY_N"/>
    <property type="match status" value="1"/>
</dbReference>
<dbReference type="NCBIfam" id="TIGR01315">
    <property type="entry name" value="5C_CHO_kinase"/>
    <property type="match status" value="1"/>
</dbReference>
<sequence>MSAAEMKQYYVGVDVGTEFARACIIDKSGAILATTQNPISRSQPKHDHITQSSSEIWGAVCKSVRAAVAESQVAVDEVAGINFDATCSLVVLDEDSDGEVAVGPDFSDNRQNVILWMDHRAVAEASEINSTGHSVLRYVGGKMSVEMQMPKIKWLQRHMPRGEFAKCKFYDLPDFLTYQATGIESRSFCSTVCKMGLVPNGVDSSTSGWSREFLEQIGLEELCEDGFRRLGGALDEPGSEFRSAGEPVGLLSEAAAASLGLTPRCVVGSGVIDAYAGWVGTVGASPDGARESGGVEELAGRLAAVAGTSTCLIMLSQTPHFVEGVWGPYRDVLARGYWCTEGGQSCTGALLAHTLHTHPAYTELHQAAQQRGLTDFDYINWRLDKLRAESGARSIRALAKHRFLYGDYHGNRSPLADPSMRAAMVGLSMDVSQDDLALAVLTAFEFIALQARHILDHMAAAGLHVDTVYLSGGQARNPLLTQLLADAVRRPVVTPRHVGAAVVFGSALLAAAAVENYLANTNATASSILPSSASRAPMHRLWQIMSRLTVPGNVVSPSPDADPDIRLLEAKYKVFLEMAEAQKLYRKLVDDVENTP</sequence>
<dbReference type="GeneID" id="4623059"/>
<evidence type="ECO:0000259" key="5">
    <source>
        <dbReference type="Pfam" id="PF02782"/>
    </source>
</evidence>
<protein>
    <submittedName>
        <fullName evidence="6">AGR092Wp</fullName>
    </submittedName>
</protein>
<dbReference type="GO" id="GO:0019150">
    <property type="term" value="F:D-ribulokinase activity"/>
    <property type="evidence" value="ECO:0000318"/>
    <property type="project" value="GO_Central"/>
</dbReference>
<keyword evidence="2" id="KW-0808">Transferase</keyword>
<dbReference type="Pfam" id="PF02782">
    <property type="entry name" value="FGGY_C"/>
    <property type="match status" value="1"/>
</dbReference>
<evidence type="ECO:0000313" key="6">
    <source>
        <dbReference type="EMBL" id="AAS54581.2"/>
    </source>
</evidence>
<dbReference type="GO" id="GO:0005737">
    <property type="term" value="C:cytoplasm"/>
    <property type="evidence" value="ECO:0000318"/>
    <property type="project" value="GO_Central"/>
</dbReference>